<reference evidence="2" key="2">
    <citation type="journal article" date="2018" name="Environ. Sci. Technol.">
        <title>The Toxicogenome of Hyalella azteca: A Model for Sediment Ecotoxicology and Evolutionary Toxicology.</title>
        <authorList>
            <person name="Poynton H.C."/>
            <person name="Hasenbein S."/>
            <person name="Benoit J.B."/>
            <person name="Sepulveda M.S."/>
            <person name="Poelchau M.F."/>
            <person name="Hughes D.S.T."/>
            <person name="Murali S.C."/>
            <person name="Chen S."/>
            <person name="Glastad K.M."/>
            <person name="Goodisman M.A.D."/>
            <person name="Werren J.H."/>
            <person name="Vineis J.H."/>
            <person name="Bowen J.L."/>
            <person name="Friedrich M."/>
            <person name="Jones J."/>
            <person name="Robertson H.M."/>
            <person name="Feyereisen R."/>
            <person name="Mechler-Hickson A."/>
            <person name="Mathers N."/>
            <person name="Lee C.E."/>
            <person name="Colbourne J.K."/>
            <person name="Biales A."/>
            <person name="Johnston J.S."/>
            <person name="Wellborn G.A."/>
            <person name="Rosendale A.J."/>
            <person name="Cridge A.G."/>
            <person name="Munoz-Torres M.C."/>
            <person name="Bain P.A."/>
            <person name="Manny A.R."/>
            <person name="Major K.M."/>
            <person name="Lambert F.N."/>
            <person name="Vulpe C.D."/>
            <person name="Tuck P."/>
            <person name="Blalock B.J."/>
            <person name="Lin Y.Y."/>
            <person name="Smith M.E."/>
            <person name="Ochoa-Acuna H."/>
            <person name="Chen M.M."/>
            <person name="Childers C.P."/>
            <person name="Qu J."/>
            <person name="Dugan S."/>
            <person name="Lee S.L."/>
            <person name="Chao H."/>
            <person name="Dinh H."/>
            <person name="Han Y."/>
            <person name="Doddapaneni H."/>
            <person name="Worley K.C."/>
            <person name="Muzny D.M."/>
            <person name="Gibbs R.A."/>
            <person name="Richards S."/>
        </authorList>
    </citation>
    <scope>NUCLEOTIDE SEQUENCE</scope>
    <source>
        <strain evidence="2">HAZT.00-mixed</strain>
        <tissue evidence="2">Whole organism</tissue>
    </source>
</reference>
<gene>
    <name evidence="2" type="ORF">HAZT_HAZT003441</name>
</gene>
<dbReference type="OrthoDB" id="6378730at2759"/>
<reference evidence="2" key="3">
    <citation type="submission" date="2019-06" db="EMBL/GenBank/DDBJ databases">
        <authorList>
            <person name="Poynton C."/>
            <person name="Hasenbein S."/>
            <person name="Benoit J.B."/>
            <person name="Sepulveda M.S."/>
            <person name="Poelchau M.F."/>
            <person name="Murali S.C."/>
            <person name="Chen S."/>
            <person name="Glastad K.M."/>
            <person name="Werren J.H."/>
            <person name="Vineis J.H."/>
            <person name="Bowen J.L."/>
            <person name="Friedrich M."/>
            <person name="Jones J."/>
            <person name="Robertson H.M."/>
            <person name="Feyereisen R."/>
            <person name="Mechler-Hickson A."/>
            <person name="Mathers N."/>
            <person name="Lee C.E."/>
            <person name="Colbourne J.K."/>
            <person name="Biales A."/>
            <person name="Johnston J.S."/>
            <person name="Wellborn G.A."/>
            <person name="Rosendale A.J."/>
            <person name="Cridge A.G."/>
            <person name="Munoz-Torres M.C."/>
            <person name="Bain P.A."/>
            <person name="Manny A.R."/>
            <person name="Major K.M."/>
            <person name="Lambert F.N."/>
            <person name="Vulpe C.D."/>
            <person name="Tuck P."/>
            <person name="Blalock B.J."/>
            <person name="Lin Y.-Y."/>
            <person name="Smith M.E."/>
            <person name="Ochoa-Acuna H."/>
            <person name="Chen M.-J.M."/>
            <person name="Childers C.P."/>
            <person name="Qu J."/>
            <person name="Dugan S."/>
            <person name="Lee S.L."/>
            <person name="Chao H."/>
            <person name="Dinh H."/>
            <person name="Han Y."/>
            <person name="Doddapaneni H."/>
            <person name="Worley K.C."/>
            <person name="Muzny D.M."/>
            <person name="Gibbs R.A."/>
            <person name="Richards S."/>
        </authorList>
    </citation>
    <scope>NUCLEOTIDE SEQUENCE</scope>
    <source>
        <strain evidence="2">HAZT.00-mixed</strain>
        <tissue evidence="2">Whole organism</tissue>
    </source>
</reference>
<sequence length="259" mass="28880">MENGGTGSDNVPSSADVTPYPYLANVPFDFVDADVGLLIGMNMSGLLKPTSIEGSWNEPIGGGQPVVGQGDQKPEDASREQALSRFLLSLKKKFAKNEQFFKDYSAFMQEMMDKNFMEPVPERSSEPSQEWFLVHHAVYHNHKPKIRDVFDCSLKFQGISLNDRLLQGPDLTNNLLGVLLRFREESDAVVGDIEKMYYQVKVPSSQANFLKLFFVFTGAEAANLEDLSGDLSLKTELGRPPSTITFGILEQMGRKLEDT</sequence>
<protein>
    <submittedName>
        <fullName evidence="2">Uncharacterized protein</fullName>
    </submittedName>
</protein>
<evidence type="ECO:0000256" key="1">
    <source>
        <dbReference type="SAM" id="MobiDB-lite"/>
    </source>
</evidence>
<dbReference type="Proteomes" id="UP000711488">
    <property type="component" value="Unassembled WGS sequence"/>
</dbReference>
<dbReference type="PANTHER" id="PTHR47331">
    <property type="entry name" value="PHD-TYPE DOMAIN-CONTAINING PROTEIN"/>
    <property type="match status" value="1"/>
</dbReference>
<comment type="caution">
    <text evidence="2">The sequence shown here is derived from an EMBL/GenBank/DDBJ whole genome shotgun (WGS) entry which is preliminary data.</text>
</comment>
<accession>A0A6A0H6N1</accession>
<reference evidence="2" key="1">
    <citation type="submission" date="2014-08" db="EMBL/GenBank/DDBJ databases">
        <authorList>
            <person name="Murali S."/>
            <person name="Richards S."/>
            <person name="Bandaranaike D."/>
            <person name="Bellair M."/>
            <person name="Blankenburg K."/>
            <person name="Chao H."/>
            <person name="Dinh H."/>
            <person name="Doddapaneni H."/>
            <person name="Dugan-Rocha S."/>
            <person name="Elkadiri S."/>
            <person name="Gnanaolivu R."/>
            <person name="Hughes D."/>
            <person name="Lee S."/>
            <person name="Li M."/>
            <person name="Ming W."/>
            <person name="Munidasa M."/>
            <person name="Muniz J."/>
            <person name="Nguyen L."/>
            <person name="Osuji N."/>
            <person name="Pu L.-L."/>
            <person name="Puazo M."/>
            <person name="Skinner E."/>
            <person name="Qu C."/>
            <person name="Quiroz J."/>
            <person name="Raj R."/>
            <person name="Weissenberger G."/>
            <person name="Xin Y."/>
            <person name="Zou X."/>
            <person name="Han Y."/>
            <person name="Worley K."/>
            <person name="Muzny D."/>
            <person name="Gibbs R."/>
        </authorList>
    </citation>
    <scope>NUCLEOTIDE SEQUENCE</scope>
    <source>
        <strain evidence="2">HAZT.00-mixed</strain>
        <tissue evidence="2">Whole organism</tissue>
    </source>
</reference>
<dbReference type="PANTHER" id="PTHR47331:SF5">
    <property type="entry name" value="RIBONUCLEASE H"/>
    <property type="match status" value="1"/>
</dbReference>
<feature type="region of interest" description="Disordered" evidence="1">
    <location>
        <begin position="55"/>
        <end position="76"/>
    </location>
</feature>
<proteinExistence type="predicted"/>
<dbReference type="EMBL" id="JQDR03005455">
    <property type="protein sequence ID" value="KAA0201413.1"/>
    <property type="molecule type" value="Genomic_DNA"/>
</dbReference>
<organism evidence="2">
    <name type="scientific">Hyalella azteca</name>
    <name type="common">Amphipod</name>
    <dbReference type="NCBI Taxonomy" id="294128"/>
    <lineage>
        <taxon>Eukaryota</taxon>
        <taxon>Metazoa</taxon>
        <taxon>Ecdysozoa</taxon>
        <taxon>Arthropoda</taxon>
        <taxon>Crustacea</taxon>
        <taxon>Multicrustacea</taxon>
        <taxon>Malacostraca</taxon>
        <taxon>Eumalacostraca</taxon>
        <taxon>Peracarida</taxon>
        <taxon>Amphipoda</taxon>
        <taxon>Senticaudata</taxon>
        <taxon>Talitrida</taxon>
        <taxon>Talitroidea</taxon>
        <taxon>Hyalellidae</taxon>
        <taxon>Hyalella</taxon>
    </lineage>
</organism>
<name>A0A6A0H6N1_HYAAZ</name>
<dbReference type="AlphaFoldDB" id="A0A6A0H6N1"/>
<evidence type="ECO:0000313" key="2">
    <source>
        <dbReference type="EMBL" id="KAA0201413.1"/>
    </source>
</evidence>